<keyword evidence="3" id="KW-0819">tRNA processing</keyword>
<evidence type="ECO:0000256" key="4">
    <source>
        <dbReference type="ARBA" id="ARBA00023235"/>
    </source>
</evidence>
<protein>
    <recommendedName>
        <fullName evidence="2">tRNA pseudouridine(55) synthase</fullName>
        <ecNumber evidence="2">5.4.99.25</ecNumber>
    </recommendedName>
    <alternativeName>
        <fullName evidence="7">tRNA pseudouridine 55 synthase</fullName>
    </alternativeName>
    <alternativeName>
        <fullName evidence="5">tRNA pseudouridylate synthase</fullName>
    </alternativeName>
    <alternativeName>
        <fullName evidence="6">tRNA-uridine isomerase</fullName>
    </alternativeName>
</protein>
<dbReference type="PANTHER" id="PTHR21568:SF0">
    <property type="entry name" value="TRNA PSEUDOURIDINE SYNTHASE PUS10"/>
    <property type="match status" value="1"/>
</dbReference>
<evidence type="ECO:0000256" key="7">
    <source>
        <dbReference type="ARBA" id="ARBA00083669"/>
    </source>
</evidence>
<dbReference type="Pfam" id="PF21238">
    <property type="entry name" value="Pus10_C"/>
    <property type="match status" value="1"/>
</dbReference>
<comment type="caution">
    <text evidence="10">The sequence shown here is derived from an EMBL/GenBank/DDBJ whole genome shotgun (WGS) entry which is preliminary data.</text>
</comment>
<dbReference type="Gene3D" id="3.30.70.3190">
    <property type="match status" value="1"/>
</dbReference>
<dbReference type="InterPro" id="IPR048741">
    <property type="entry name" value="Pus10-like_C"/>
</dbReference>
<dbReference type="InterPro" id="IPR020103">
    <property type="entry name" value="PsdUridine_synth_cat_dom_sf"/>
</dbReference>
<dbReference type="Gene3D" id="3.30.70.2510">
    <property type="match status" value="1"/>
</dbReference>
<evidence type="ECO:0000256" key="1">
    <source>
        <dbReference type="ARBA" id="ARBA00009652"/>
    </source>
</evidence>
<organism evidence="10 11">
    <name type="scientific">Pseudoatta argentina</name>
    <dbReference type="NCBI Taxonomy" id="621737"/>
    <lineage>
        <taxon>Eukaryota</taxon>
        <taxon>Metazoa</taxon>
        <taxon>Ecdysozoa</taxon>
        <taxon>Arthropoda</taxon>
        <taxon>Hexapoda</taxon>
        <taxon>Insecta</taxon>
        <taxon>Pterygota</taxon>
        <taxon>Neoptera</taxon>
        <taxon>Endopterygota</taxon>
        <taxon>Hymenoptera</taxon>
        <taxon>Apocrita</taxon>
        <taxon>Aculeata</taxon>
        <taxon>Formicoidea</taxon>
        <taxon>Formicidae</taxon>
        <taxon>Myrmicinae</taxon>
        <taxon>Pseudoatta</taxon>
    </lineage>
</organism>
<gene>
    <name evidence="10" type="primary">Pus10</name>
    <name evidence="10" type="ORF">G6Z78_0007421</name>
</gene>
<dbReference type="InterPro" id="IPR039894">
    <property type="entry name" value="Pus10-like"/>
</dbReference>
<dbReference type="AlphaFoldDB" id="A0A836JPG5"/>
<feature type="domain" description="Pus10 N-terminal eukaryotes" evidence="8">
    <location>
        <begin position="70"/>
        <end position="257"/>
    </location>
</feature>
<feature type="non-terminal residue" evidence="10">
    <location>
        <position position="1"/>
    </location>
</feature>
<name>A0A836JPG5_9HYME</name>
<evidence type="ECO:0000256" key="5">
    <source>
        <dbReference type="ARBA" id="ARBA00075270"/>
    </source>
</evidence>
<sequence length="515" mass="59243">INFNIKMNTVTTEEERKIFHFLKSQGCCLRCCFRFIGYRTSECYCKPSEFAARLSYTDIKDDASMEETTCIACLGVLQDKAQKNVVTKIAEKVKEKDYDCITFTCALTVPVSVKLREHILYAYMSKEMDIHKSILSTFKTKLQNVKDIWKSFIIPQLEQATGKHAHLLTPSPFLIEVLLMYADDEMIFKELTSTCRINEHKGGNNKRQKKRKCNDNKFSRKNVDTLLIEMTDEQFMRHFTISQIIPKTFVYVDDVLCSHSSIFIGGRYNKLSRKLSQTPWLVNGEKKVETSVQDLLCNPIAEMVKAESIKFLSSGREDVDVRNIYGGRPFAIELLNPRMTNITNELLMCLTSSINQSTKQVQITSNLKVLSRFDLKKLKEGENVKTKFYRALCVCRDVSGGLPSLEHLNELENVKIIQRTPLRVLHRRPLSPRTRIIYKMRARWAKSHELKELLSTAVESTDTFFVLDVETQAGTYVKEFVHGDFGRTKPSLCDFLNNEVDIVALDVTGINLKWP</sequence>
<dbReference type="SUPFAM" id="SSF55120">
    <property type="entry name" value="Pseudouridine synthase"/>
    <property type="match status" value="1"/>
</dbReference>
<dbReference type="Proteomes" id="UP000668214">
    <property type="component" value="Unassembled WGS sequence"/>
</dbReference>
<dbReference type="FunFam" id="3.30.70.2510:FF:000001">
    <property type="entry name" value="tRNA pseudouridine synthase Pus10"/>
    <property type="match status" value="1"/>
</dbReference>
<evidence type="ECO:0000256" key="2">
    <source>
        <dbReference type="ARBA" id="ARBA00012787"/>
    </source>
</evidence>
<dbReference type="GO" id="GO:0160148">
    <property type="term" value="F:tRNA pseudouridine(55) synthase activity"/>
    <property type="evidence" value="ECO:0007669"/>
    <property type="project" value="UniProtKB-EC"/>
</dbReference>
<dbReference type="GO" id="GO:0031119">
    <property type="term" value="P:tRNA pseudouridine synthesis"/>
    <property type="evidence" value="ECO:0007669"/>
    <property type="project" value="TreeGrafter"/>
</dbReference>
<keyword evidence="4" id="KW-0413">Isomerase</keyword>
<feature type="non-terminal residue" evidence="10">
    <location>
        <position position="515"/>
    </location>
</feature>
<evidence type="ECO:0000259" key="8">
    <source>
        <dbReference type="Pfam" id="PF21237"/>
    </source>
</evidence>
<dbReference type="Pfam" id="PF21237">
    <property type="entry name" value="Pus10_N_euk"/>
    <property type="match status" value="1"/>
</dbReference>
<proteinExistence type="inferred from homology"/>
<dbReference type="GO" id="GO:0003723">
    <property type="term" value="F:RNA binding"/>
    <property type="evidence" value="ECO:0007669"/>
    <property type="project" value="InterPro"/>
</dbReference>
<reference evidence="10" key="1">
    <citation type="submission" date="2020-02" db="EMBL/GenBank/DDBJ databases">
        <title>Relaxed selection underlies rapid genomic changes in the transitions from sociality to social parasitism in ants.</title>
        <authorList>
            <person name="Bi X."/>
        </authorList>
    </citation>
    <scope>NUCLEOTIDE SEQUENCE</scope>
    <source>
        <strain evidence="10">BGI-DK2014c</strain>
        <tissue evidence="10">Whole body</tissue>
    </source>
</reference>
<accession>A0A836JPG5</accession>
<feature type="domain" description="Pus10-like C-terminal" evidence="9">
    <location>
        <begin position="263"/>
        <end position="510"/>
    </location>
</feature>
<evidence type="ECO:0000256" key="3">
    <source>
        <dbReference type="ARBA" id="ARBA00022694"/>
    </source>
</evidence>
<comment type="similarity">
    <text evidence="1">Belongs to the pseudouridine synthase Pus10 family.</text>
</comment>
<evidence type="ECO:0000259" key="9">
    <source>
        <dbReference type="Pfam" id="PF21238"/>
    </source>
</evidence>
<evidence type="ECO:0000256" key="6">
    <source>
        <dbReference type="ARBA" id="ARBA00079393"/>
    </source>
</evidence>
<dbReference type="PANTHER" id="PTHR21568">
    <property type="entry name" value="TRNA PSEUDOURIDINE SYNTHASE PUS10"/>
    <property type="match status" value="1"/>
</dbReference>
<dbReference type="EC" id="5.4.99.25" evidence="2"/>
<dbReference type="FunFam" id="3.30.70.3190:FF:000001">
    <property type="entry name" value="tRNA pseudouridine synthase Pus10"/>
    <property type="match status" value="1"/>
</dbReference>
<dbReference type="InterPro" id="IPR048742">
    <property type="entry name" value="Pus10_N_euk"/>
</dbReference>
<dbReference type="Gene3D" id="1.10.10.2050">
    <property type="match status" value="1"/>
</dbReference>
<dbReference type="EMBL" id="JAANIA010000101">
    <property type="protein sequence ID" value="KAG5327149.1"/>
    <property type="molecule type" value="Genomic_DNA"/>
</dbReference>
<keyword evidence="11" id="KW-1185">Reference proteome</keyword>
<evidence type="ECO:0000313" key="11">
    <source>
        <dbReference type="Proteomes" id="UP000668214"/>
    </source>
</evidence>
<evidence type="ECO:0000313" key="10">
    <source>
        <dbReference type="EMBL" id="KAG5327149.1"/>
    </source>
</evidence>